<keyword evidence="1" id="KW-0732">Signal</keyword>
<dbReference type="GO" id="GO:0008061">
    <property type="term" value="F:chitin binding"/>
    <property type="evidence" value="ECO:0007669"/>
    <property type="project" value="InterPro"/>
</dbReference>
<evidence type="ECO:0000313" key="3">
    <source>
        <dbReference type="EMBL" id="CAL1548496.1"/>
    </source>
</evidence>
<dbReference type="Pfam" id="PF01607">
    <property type="entry name" value="CBM_14"/>
    <property type="match status" value="1"/>
</dbReference>
<proteinExistence type="predicted"/>
<dbReference type="EMBL" id="CAXITT010001384">
    <property type="protein sequence ID" value="CAL1548496.1"/>
    <property type="molecule type" value="Genomic_DNA"/>
</dbReference>
<dbReference type="SMART" id="SM00494">
    <property type="entry name" value="ChtBD2"/>
    <property type="match status" value="1"/>
</dbReference>
<keyword evidence="4" id="KW-1185">Reference proteome</keyword>
<name>A0AAV2IQM4_LYMST</name>
<dbReference type="SUPFAM" id="SSF57625">
    <property type="entry name" value="Invertebrate chitin-binding proteins"/>
    <property type="match status" value="1"/>
</dbReference>
<dbReference type="AlphaFoldDB" id="A0AAV2IQM4"/>
<reference evidence="3 4" key="1">
    <citation type="submission" date="2024-04" db="EMBL/GenBank/DDBJ databases">
        <authorList>
            <consortium name="Genoscope - CEA"/>
            <person name="William W."/>
        </authorList>
    </citation>
    <scope>NUCLEOTIDE SEQUENCE [LARGE SCALE GENOMIC DNA]</scope>
</reference>
<feature type="domain" description="Chitin-binding type-2" evidence="2">
    <location>
        <begin position="83"/>
        <end position="143"/>
    </location>
</feature>
<dbReference type="Gene3D" id="2.170.140.10">
    <property type="entry name" value="Chitin binding domain"/>
    <property type="match status" value="1"/>
</dbReference>
<sequence>MNQTIMCYGLLVAALFCLAVEAQWNPCQGRQDLALAEIGCWGYKRCENGSPVTYNCTAIGRVYHRDWARCVIVGTIGTLCGLSAECLNKKNGNYPDVSTGCTSFYSCFQGQFNGRFYCDANLVFHQRLNACDWTSNVPAPCGSKQ</sequence>
<protein>
    <recommendedName>
        <fullName evidence="2">Chitin-binding type-2 domain-containing protein</fullName>
    </recommendedName>
</protein>
<feature type="signal peptide" evidence="1">
    <location>
        <begin position="1"/>
        <end position="22"/>
    </location>
</feature>
<dbReference type="InterPro" id="IPR036508">
    <property type="entry name" value="Chitin-bd_dom_sf"/>
</dbReference>
<comment type="caution">
    <text evidence="3">The sequence shown here is derived from an EMBL/GenBank/DDBJ whole genome shotgun (WGS) entry which is preliminary data.</text>
</comment>
<dbReference type="InterPro" id="IPR002557">
    <property type="entry name" value="Chitin-bd_dom"/>
</dbReference>
<evidence type="ECO:0000259" key="2">
    <source>
        <dbReference type="PROSITE" id="PS50940"/>
    </source>
</evidence>
<dbReference type="PROSITE" id="PS50940">
    <property type="entry name" value="CHIT_BIND_II"/>
    <property type="match status" value="1"/>
</dbReference>
<dbReference type="GO" id="GO:0005576">
    <property type="term" value="C:extracellular region"/>
    <property type="evidence" value="ECO:0007669"/>
    <property type="project" value="InterPro"/>
</dbReference>
<organism evidence="3 4">
    <name type="scientific">Lymnaea stagnalis</name>
    <name type="common">Great pond snail</name>
    <name type="synonym">Helix stagnalis</name>
    <dbReference type="NCBI Taxonomy" id="6523"/>
    <lineage>
        <taxon>Eukaryota</taxon>
        <taxon>Metazoa</taxon>
        <taxon>Spiralia</taxon>
        <taxon>Lophotrochozoa</taxon>
        <taxon>Mollusca</taxon>
        <taxon>Gastropoda</taxon>
        <taxon>Heterobranchia</taxon>
        <taxon>Euthyneura</taxon>
        <taxon>Panpulmonata</taxon>
        <taxon>Hygrophila</taxon>
        <taxon>Lymnaeoidea</taxon>
        <taxon>Lymnaeidae</taxon>
        <taxon>Lymnaea</taxon>
    </lineage>
</organism>
<evidence type="ECO:0000256" key="1">
    <source>
        <dbReference type="SAM" id="SignalP"/>
    </source>
</evidence>
<feature type="chain" id="PRO_5043685245" description="Chitin-binding type-2 domain-containing protein" evidence="1">
    <location>
        <begin position="23"/>
        <end position="145"/>
    </location>
</feature>
<evidence type="ECO:0000313" key="4">
    <source>
        <dbReference type="Proteomes" id="UP001497497"/>
    </source>
</evidence>
<dbReference type="Proteomes" id="UP001497497">
    <property type="component" value="Unassembled WGS sequence"/>
</dbReference>
<gene>
    <name evidence="3" type="ORF">GSLYS_00021813001</name>
</gene>
<accession>A0AAV2IQM4</accession>